<dbReference type="EMBL" id="JBBKZV010000005">
    <property type="protein sequence ID" value="MEJ8822728.1"/>
    <property type="molecule type" value="Genomic_DNA"/>
</dbReference>
<organism evidence="1 2">
    <name type="scientific">Variovorax humicola</name>
    <dbReference type="NCBI Taxonomy" id="1769758"/>
    <lineage>
        <taxon>Bacteria</taxon>
        <taxon>Pseudomonadati</taxon>
        <taxon>Pseudomonadota</taxon>
        <taxon>Betaproteobacteria</taxon>
        <taxon>Burkholderiales</taxon>
        <taxon>Comamonadaceae</taxon>
        <taxon>Variovorax</taxon>
    </lineage>
</organism>
<accession>A0ABU8VY87</accession>
<name>A0ABU8VY87_9BURK</name>
<comment type="caution">
    <text evidence="1">The sequence shown here is derived from an EMBL/GenBank/DDBJ whole genome shotgun (WGS) entry which is preliminary data.</text>
</comment>
<proteinExistence type="predicted"/>
<dbReference type="Proteomes" id="UP001363010">
    <property type="component" value="Unassembled WGS sequence"/>
</dbReference>
<sequence>MRQESSRREPKPAKSGLVAPAFGYEYNLSKRTAIYATAAYIRVKDGQNNPAIMGAAIGGTAGYLSTGNGVSGYAPSSSKGYDFGTRHMF</sequence>
<evidence type="ECO:0008006" key="3">
    <source>
        <dbReference type="Google" id="ProtNLM"/>
    </source>
</evidence>
<reference evidence="1 2" key="1">
    <citation type="submission" date="2024-03" db="EMBL/GenBank/DDBJ databases">
        <title>Novel species of the genus Variovorax.</title>
        <authorList>
            <person name="Liu Q."/>
            <person name="Xin Y.-H."/>
        </authorList>
    </citation>
    <scope>NUCLEOTIDE SEQUENCE [LARGE SCALE GENOMIC DNA]</scope>
    <source>
        <strain evidence="1 2">KACC 18501</strain>
    </source>
</reference>
<dbReference type="SUPFAM" id="SSF56935">
    <property type="entry name" value="Porins"/>
    <property type="match status" value="1"/>
</dbReference>
<dbReference type="Gene3D" id="2.40.160.10">
    <property type="entry name" value="Porin"/>
    <property type="match status" value="1"/>
</dbReference>
<dbReference type="RefSeq" id="WP_340363763.1">
    <property type="nucleotide sequence ID" value="NZ_JBBKZV010000005.1"/>
</dbReference>
<evidence type="ECO:0000313" key="1">
    <source>
        <dbReference type="EMBL" id="MEJ8822728.1"/>
    </source>
</evidence>
<dbReference type="InterPro" id="IPR023614">
    <property type="entry name" value="Porin_dom_sf"/>
</dbReference>
<protein>
    <recommendedName>
        <fullName evidence="3">Porin</fullName>
    </recommendedName>
</protein>
<keyword evidence="2" id="KW-1185">Reference proteome</keyword>
<gene>
    <name evidence="1" type="ORF">WKW80_11895</name>
</gene>
<evidence type="ECO:0000313" key="2">
    <source>
        <dbReference type="Proteomes" id="UP001363010"/>
    </source>
</evidence>